<name>A0ABS0J409_9BACT</name>
<proteinExistence type="predicted"/>
<dbReference type="EMBL" id="VRYY01000152">
    <property type="protein sequence ID" value="MBG3876706.1"/>
    <property type="molecule type" value="Genomic_DNA"/>
</dbReference>
<comment type="caution">
    <text evidence="3">The sequence shown here is derived from an EMBL/GenBank/DDBJ whole genome shotgun (WGS) entry which is preliminary data.</text>
</comment>
<organism evidence="3 4">
    <name type="scientific">Nitratidesulfovibrio oxamicus</name>
    <dbReference type="NCBI Taxonomy" id="32016"/>
    <lineage>
        <taxon>Bacteria</taxon>
        <taxon>Pseudomonadati</taxon>
        <taxon>Thermodesulfobacteriota</taxon>
        <taxon>Desulfovibrionia</taxon>
        <taxon>Desulfovibrionales</taxon>
        <taxon>Desulfovibrionaceae</taxon>
        <taxon>Nitratidesulfovibrio</taxon>
    </lineage>
</organism>
<keyword evidence="2" id="KW-1133">Transmembrane helix</keyword>
<gene>
    <name evidence="3" type="ORF">FVW20_06605</name>
</gene>
<feature type="transmembrane region" description="Helical" evidence="2">
    <location>
        <begin position="97"/>
        <end position="116"/>
    </location>
</feature>
<dbReference type="RefSeq" id="WP_196608811.1">
    <property type="nucleotide sequence ID" value="NZ_VRYY01000152.1"/>
</dbReference>
<keyword evidence="2" id="KW-0472">Membrane</keyword>
<evidence type="ECO:0000313" key="3">
    <source>
        <dbReference type="EMBL" id="MBG3876706.1"/>
    </source>
</evidence>
<keyword evidence="4" id="KW-1185">Reference proteome</keyword>
<keyword evidence="2" id="KW-0812">Transmembrane</keyword>
<evidence type="ECO:0000256" key="1">
    <source>
        <dbReference type="SAM" id="MobiDB-lite"/>
    </source>
</evidence>
<feature type="transmembrane region" description="Helical" evidence="2">
    <location>
        <begin position="122"/>
        <end position="146"/>
    </location>
</feature>
<feature type="transmembrane region" description="Helical" evidence="2">
    <location>
        <begin position="176"/>
        <end position="200"/>
    </location>
</feature>
<evidence type="ECO:0000256" key="2">
    <source>
        <dbReference type="SAM" id="Phobius"/>
    </source>
</evidence>
<evidence type="ECO:0000313" key="4">
    <source>
        <dbReference type="Proteomes" id="UP001194469"/>
    </source>
</evidence>
<reference evidence="3 4" key="1">
    <citation type="submission" date="2019-08" db="EMBL/GenBank/DDBJ databases">
        <authorList>
            <person name="Luo N."/>
        </authorList>
    </citation>
    <scope>NUCLEOTIDE SEQUENCE [LARGE SCALE GENOMIC DNA]</scope>
    <source>
        <strain evidence="3 4">NCIMB 9442</strain>
    </source>
</reference>
<sequence length="210" mass="22754">MTEQAAQHQAERKRDAANDSSCGLPQEAGDHAGGVAGQDGSAMGQPDDYERVGPSWRDDTCGLCEEYRFLLQVLGSEAEVWKSLQQQFGIVTQRTQMVFGVGALAISVAGFSGHRLAAAGPFSGLTLMAGLVCILVGLFVALYGVVRVRWMSSLRGDTVEASFLRLLAVRNRKTRYFLWSLKLVIVGLVLYVAALGWFLFRASLGLVPLV</sequence>
<accession>A0ABS0J409</accession>
<dbReference type="Proteomes" id="UP001194469">
    <property type="component" value="Unassembled WGS sequence"/>
</dbReference>
<feature type="region of interest" description="Disordered" evidence="1">
    <location>
        <begin position="1"/>
        <end position="51"/>
    </location>
</feature>
<protein>
    <submittedName>
        <fullName evidence="3">DUF202 domain-containing protein</fullName>
    </submittedName>
</protein>